<reference evidence="3 4" key="1">
    <citation type="submission" date="2019-03" db="EMBL/GenBank/DDBJ databases">
        <title>First draft genome of Liparis tanakae, snailfish: a comprehensive survey of snailfish specific genes.</title>
        <authorList>
            <person name="Kim W."/>
            <person name="Song I."/>
            <person name="Jeong J.-H."/>
            <person name="Kim D."/>
            <person name="Kim S."/>
            <person name="Ryu S."/>
            <person name="Song J.Y."/>
            <person name="Lee S.K."/>
        </authorList>
    </citation>
    <scope>NUCLEOTIDE SEQUENCE [LARGE SCALE GENOMIC DNA]</scope>
    <source>
        <tissue evidence="3">Muscle</tissue>
    </source>
</reference>
<dbReference type="GO" id="GO:0005634">
    <property type="term" value="C:nucleus"/>
    <property type="evidence" value="ECO:0007669"/>
    <property type="project" value="TreeGrafter"/>
</dbReference>
<dbReference type="Pfam" id="PF10545">
    <property type="entry name" value="MADF_DNA_bdg"/>
    <property type="match status" value="1"/>
</dbReference>
<comment type="caution">
    <text evidence="3">The sequence shown here is derived from an EMBL/GenBank/DDBJ whole genome shotgun (WGS) entry which is preliminary data.</text>
</comment>
<protein>
    <recommendedName>
        <fullName evidence="2">MADF domain-containing protein</fullName>
    </recommendedName>
</protein>
<dbReference type="InterPro" id="IPR006578">
    <property type="entry name" value="MADF-dom"/>
</dbReference>
<dbReference type="PANTHER" id="PTHR12243:SF67">
    <property type="entry name" value="COREPRESSOR OF PANGOLIN, ISOFORM A-RELATED"/>
    <property type="match status" value="1"/>
</dbReference>
<evidence type="ECO:0000313" key="3">
    <source>
        <dbReference type="EMBL" id="TNN55466.1"/>
    </source>
</evidence>
<feature type="compositionally biased region" description="Low complexity" evidence="1">
    <location>
        <begin position="111"/>
        <end position="125"/>
    </location>
</feature>
<dbReference type="GO" id="GO:0005667">
    <property type="term" value="C:transcription regulator complex"/>
    <property type="evidence" value="ECO:0007669"/>
    <property type="project" value="TreeGrafter"/>
</dbReference>
<accession>A0A4Z2GPV6</accession>
<dbReference type="SMART" id="SM00595">
    <property type="entry name" value="MADF"/>
    <property type="match status" value="1"/>
</dbReference>
<keyword evidence="4" id="KW-1185">Reference proteome</keyword>
<dbReference type="Proteomes" id="UP000314294">
    <property type="component" value="Unassembled WGS sequence"/>
</dbReference>
<dbReference type="InterPro" id="IPR039353">
    <property type="entry name" value="TF_Adf1"/>
</dbReference>
<gene>
    <name evidence="3" type="ORF">EYF80_034348</name>
</gene>
<evidence type="ECO:0000313" key="4">
    <source>
        <dbReference type="Proteomes" id="UP000314294"/>
    </source>
</evidence>
<dbReference type="EMBL" id="SRLO01000455">
    <property type="protein sequence ID" value="TNN55466.1"/>
    <property type="molecule type" value="Genomic_DNA"/>
</dbReference>
<proteinExistence type="predicted"/>
<dbReference type="AlphaFoldDB" id="A0A4Z2GPV6"/>
<dbReference type="PANTHER" id="PTHR12243">
    <property type="entry name" value="MADF DOMAIN TRANSCRIPTION FACTOR"/>
    <property type="match status" value="1"/>
</dbReference>
<organism evidence="3 4">
    <name type="scientific">Liparis tanakae</name>
    <name type="common">Tanaka's snailfish</name>
    <dbReference type="NCBI Taxonomy" id="230148"/>
    <lineage>
        <taxon>Eukaryota</taxon>
        <taxon>Metazoa</taxon>
        <taxon>Chordata</taxon>
        <taxon>Craniata</taxon>
        <taxon>Vertebrata</taxon>
        <taxon>Euteleostomi</taxon>
        <taxon>Actinopterygii</taxon>
        <taxon>Neopterygii</taxon>
        <taxon>Teleostei</taxon>
        <taxon>Neoteleostei</taxon>
        <taxon>Acanthomorphata</taxon>
        <taxon>Eupercaria</taxon>
        <taxon>Perciformes</taxon>
        <taxon>Cottioidei</taxon>
        <taxon>Cottales</taxon>
        <taxon>Liparidae</taxon>
        <taxon>Liparis</taxon>
    </lineage>
</organism>
<dbReference type="GO" id="GO:0006357">
    <property type="term" value="P:regulation of transcription by RNA polymerase II"/>
    <property type="evidence" value="ECO:0007669"/>
    <property type="project" value="TreeGrafter"/>
</dbReference>
<evidence type="ECO:0000259" key="2">
    <source>
        <dbReference type="PROSITE" id="PS51029"/>
    </source>
</evidence>
<evidence type="ECO:0000256" key="1">
    <source>
        <dbReference type="SAM" id="MobiDB-lite"/>
    </source>
</evidence>
<name>A0A4Z2GPV6_9TELE</name>
<feature type="region of interest" description="Disordered" evidence="1">
    <location>
        <begin position="100"/>
        <end position="144"/>
    </location>
</feature>
<feature type="domain" description="MADF" evidence="2">
    <location>
        <begin position="7"/>
        <end position="95"/>
    </location>
</feature>
<dbReference type="PROSITE" id="PS51029">
    <property type="entry name" value="MADF"/>
    <property type="match status" value="1"/>
</dbReference>
<sequence length="219" mass="25501">MDQTEERLIEEVKKYHNLYSYSARDYKDCKITLNSWREISQTTGLEVAECAKRWKNLRDKYVRLRKRLDRKGGDPSSHRVPAFYHLLSWLAPHVKHRQTDSNYESTTCGLSETETASTSISSPTEPGESPVSRRKRKRKHQDDQLVEEITHLGQRGTDLQADECSRFGQTVADLLRRVPEDKRPDLMFKVYGLIIPCIPLYFANQNEETRTEIGETEQP</sequence>
<feature type="compositionally biased region" description="Polar residues" evidence="1">
    <location>
        <begin position="100"/>
        <end position="110"/>
    </location>
</feature>
<dbReference type="OrthoDB" id="5803771at2759"/>